<dbReference type="OrthoDB" id="1732493at2759"/>
<dbReference type="GO" id="GO:0005634">
    <property type="term" value="C:nucleus"/>
    <property type="evidence" value="ECO:0007669"/>
    <property type="project" value="TreeGrafter"/>
</dbReference>
<evidence type="ECO:0000256" key="4">
    <source>
        <dbReference type="ARBA" id="ARBA00022741"/>
    </source>
</evidence>
<keyword evidence="3" id="KW-0808">Transferase</keyword>
<name>A0A7M7JJ66_VARDE</name>
<dbReference type="InterPro" id="IPR050108">
    <property type="entry name" value="CDK"/>
</dbReference>
<keyword evidence="5" id="KW-0418">Kinase</keyword>
<organism evidence="9 10">
    <name type="scientific">Varroa destructor</name>
    <name type="common">Honeybee mite</name>
    <dbReference type="NCBI Taxonomy" id="109461"/>
    <lineage>
        <taxon>Eukaryota</taxon>
        <taxon>Metazoa</taxon>
        <taxon>Ecdysozoa</taxon>
        <taxon>Arthropoda</taxon>
        <taxon>Chelicerata</taxon>
        <taxon>Arachnida</taxon>
        <taxon>Acari</taxon>
        <taxon>Parasitiformes</taxon>
        <taxon>Mesostigmata</taxon>
        <taxon>Gamasina</taxon>
        <taxon>Dermanyssoidea</taxon>
        <taxon>Varroidae</taxon>
        <taxon>Varroa</taxon>
    </lineage>
</organism>
<dbReference type="InterPro" id="IPR008271">
    <property type="entry name" value="Ser/Thr_kinase_AS"/>
</dbReference>
<evidence type="ECO:0000313" key="10">
    <source>
        <dbReference type="Proteomes" id="UP000594260"/>
    </source>
</evidence>
<evidence type="ECO:0000256" key="7">
    <source>
        <dbReference type="SAM" id="MobiDB-lite"/>
    </source>
</evidence>
<evidence type="ECO:0000313" key="9">
    <source>
        <dbReference type="EnsemblMetazoa" id="XP_022652494"/>
    </source>
</evidence>
<accession>A0A7M7JJ66</accession>
<evidence type="ECO:0000256" key="3">
    <source>
        <dbReference type="ARBA" id="ARBA00022679"/>
    </source>
</evidence>
<keyword evidence="4" id="KW-0547">Nucleotide-binding</keyword>
<dbReference type="SMART" id="SM00220">
    <property type="entry name" value="S_TKc"/>
    <property type="match status" value="1"/>
</dbReference>
<dbReference type="RefSeq" id="XP_022652494.1">
    <property type="nucleotide sequence ID" value="XM_022796759.1"/>
</dbReference>
<dbReference type="InterPro" id="IPR000719">
    <property type="entry name" value="Prot_kinase_dom"/>
</dbReference>
<dbReference type="Pfam" id="PF00069">
    <property type="entry name" value="Pkinase"/>
    <property type="match status" value="1"/>
</dbReference>
<evidence type="ECO:0000256" key="1">
    <source>
        <dbReference type="ARBA" id="ARBA00006485"/>
    </source>
</evidence>
<dbReference type="GeneID" id="111246713"/>
<feature type="region of interest" description="Disordered" evidence="7">
    <location>
        <begin position="365"/>
        <end position="384"/>
    </location>
</feature>
<evidence type="ECO:0000256" key="2">
    <source>
        <dbReference type="ARBA" id="ARBA00022527"/>
    </source>
</evidence>
<dbReference type="PROSITE" id="PS00108">
    <property type="entry name" value="PROTEIN_KINASE_ST"/>
    <property type="match status" value="1"/>
</dbReference>
<evidence type="ECO:0000256" key="5">
    <source>
        <dbReference type="ARBA" id="ARBA00022777"/>
    </source>
</evidence>
<dbReference type="GO" id="GO:0007346">
    <property type="term" value="P:regulation of mitotic cell cycle"/>
    <property type="evidence" value="ECO:0007669"/>
    <property type="project" value="TreeGrafter"/>
</dbReference>
<keyword evidence="2" id="KW-0723">Serine/threonine-protein kinase</keyword>
<dbReference type="Proteomes" id="UP000594260">
    <property type="component" value="Unplaced"/>
</dbReference>
<reference evidence="9" key="1">
    <citation type="submission" date="2021-01" db="UniProtKB">
        <authorList>
            <consortium name="EnsemblMetazoa"/>
        </authorList>
    </citation>
    <scope>IDENTIFICATION</scope>
</reference>
<dbReference type="InterPro" id="IPR011009">
    <property type="entry name" value="Kinase-like_dom_sf"/>
</dbReference>
<keyword evidence="6" id="KW-0067">ATP-binding</keyword>
<comment type="similarity">
    <text evidence="1">Belongs to the protein kinase superfamily. CMGC Ser/Thr protein kinase family. CDC2/CDKX subfamily.</text>
</comment>
<dbReference type="GO" id="GO:0004674">
    <property type="term" value="F:protein serine/threonine kinase activity"/>
    <property type="evidence" value="ECO:0007669"/>
    <property type="project" value="UniProtKB-KW"/>
</dbReference>
<protein>
    <recommendedName>
        <fullName evidence="8">Protein kinase domain-containing protein</fullName>
    </recommendedName>
</protein>
<dbReference type="PANTHER" id="PTHR24056:SF508">
    <property type="entry name" value="CYCLIN-DEPENDENT KINASE 10"/>
    <property type="match status" value="1"/>
</dbReference>
<evidence type="ECO:0000256" key="6">
    <source>
        <dbReference type="ARBA" id="ARBA00022840"/>
    </source>
</evidence>
<dbReference type="PROSITE" id="PS50011">
    <property type="entry name" value="PROTEIN_KINASE_DOM"/>
    <property type="match status" value="1"/>
</dbReference>
<dbReference type="PANTHER" id="PTHR24056">
    <property type="entry name" value="CELL DIVISION PROTEIN KINASE"/>
    <property type="match status" value="1"/>
</dbReference>
<dbReference type="KEGG" id="vde:111246713"/>
<sequence>MFMFALFEQSSEHLQTMFDSEEEFDSIIAKGPNEVVGKFMKELPTDLRDGAAPLSNFTKVGFLARGSFGRVYHVTAPDETPMALKKLSLQQSNNHCHEIVLKDSLREVKMLASLKHHNIAKLHQIVVGISDVFLAIEFCPVQLANVVKYKAPERIVKSLTWQLMTGLSYIHSRGLIHRDIKTDNLMLKAGVLKIADFGSTAGVKQAKWTPQVVTLWYRPPEILLGCARQTCAVDVWSAGCVISELLKGKPLFPGQSEINQINHIVDLLGTPTENDWPDLNSLSVMTCMALNERERQFEDEFARITSDAGVKLLSGMLVYDPAKRLSSSDSLHQTYFTEQPSMATENEVAQYCEQLKRVQKQRVLYDDSDDNSENSNQDDNGRRLGCGRVKKKLKL</sequence>
<dbReference type="InParanoid" id="A0A7M7JJ66"/>
<dbReference type="GO" id="GO:0005524">
    <property type="term" value="F:ATP binding"/>
    <property type="evidence" value="ECO:0007669"/>
    <property type="project" value="UniProtKB-KW"/>
</dbReference>
<proteinExistence type="inferred from homology"/>
<dbReference type="OMA" id="CPKIEGV"/>
<dbReference type="Gene3D" id="3.30.200.20">
    <property type="entry name" value="Phosphorylase Kinase, domain 1"/>
    <property type="match status" value="1"/>
</dbReference>
<keyword evidence="10" id="KW-1185">Reference proteome</keyword>
<dbReference type="FunFam" id="1.10.510.10:FF:000624">
    <property type="entry name" value="Mitogen-activated protein kinase"/>
    <property type="match status" value="1"/>
</dbReference>
<dbReference type="AlphaFoldDB" id="A0A7M7JJ66"/>
<dbReference type="Gene3D" id="1.10.510.10">
    <property type="entry name" value="Transferase(Phosphotransferase) domain 1"/>
    <property type="match status" value="1"/>
</dbReference>
<dbReference type="SUPFAM" id="SSF56112">
    <property type="entry name" value="Protein kinase-like (PK-like)"/>
    <property type="match status" value="1"/>
</dbReference>
<feature type="domain" description="Protein kinase" evidence="8">
    <location>
        <begin position="57"/>
        <end position="336"/>
    </location>
</feature>
<evidence type="ECO:0000259" key="8">
    <source>
        <dbReference type="PROSITE" id="PS50011"/>
    </source>
</evidence>
<dbReference type="EnsemblMetazoa" id="XM_022796759">
    <property type="protein sequence ID" value="XP_022652494"/>
    <property type="gene ID" value="LOC111246713"/>
</dbReference>